<protein>
    <recommendedName>
        <fullName evidence="3">Polysaccharide deacetylase</fullName>
    </recommendedName>
</protein>
<dbReference type="OrthoDB" id="301436at2157"/>
<dbReference type="GO" id="GO:0005975">
    <property type="term" value="P:carbohydrate metabolic process"/>
    <property type="evidence" value="ECO:0007669"/>
    <property type="project" value="InterPro"/>
</dbReference>
<keyword evidence="2" id="KW-1185">Reference proteome</keyword>
<evidence type="ECO:0008006" key="3">
    <source>
        <dbReference type="Google" id="ProtNLM"/>
    </source>
</evidence>
<dbReference type="AlphaFoldDB" id="A0A7Z8KPX3"/>
<evidence type="ECO:0000313" key="1">
    <source>
        <dbReference type="EMBL" id="TQD27259.1"/>
    </source>
</evidence>
<proteinExistence type="predicted"/>
<accession>A0A7Z8KPX3</accession>
<evidence type="ECO:0000313" key="2">
    <source>
        <dbReference type="Proteomes" id="UP000319335"/>
    </source>
</evidence>
<gene>
    <name evidence="1" type="ORF">FKV42_03265</name>
</gene>
<dbReference type="SUPFAM" id="SSF88713">
    <property type="entry name" value="Glycoside hydrolase/deacetylase"/>
    <property type="match status" value="1"/>
</dbReference>
<dbReference type="Proteomes" id="UP000319335">
    <property type="component" value="Unassembled WGS sequence"/>
</dbReference>
<dbReference type="EMBL" id="VIAQ01000009">
    <property type="protein sequence ID" value="TQD27259.1"/>
    <property type="molecule type" value="Genomic_DNA"/>
</dbReference>
<sequence>MFSIEDGGFLEMNNLLNRDFTLMKYNSLCKALIDSDYVPLTVVDYLKSNNDSLKSVVLRHDVDKWPQNALLMAQIESKFNIKSTYYFRAQNNVFNPQIIKKISDLGHEIGYHYETMHKAKGDEESALQIFEANLCKFRDICKIETICMHGNSLSKWNNLDLWKHYNYKDYNIIGEAYLSFDFSQILYFSDSGGTWDNSKIRIKDITVGKSISSPKEVKNTQDLIELVVNGSANNLYLLSHPDRWNDSLSIWIYEYMWKKIRNTGKFVVKKIIG</sequence>
<reference evidence="1 2" key="1">
    <citation type="submission" date="2019-06" db="EMBL/GenBank/DDBJ databases">
        <title>Draft genome sequence of Methanolobus vulcani B1d.</title>
        <authorList>
            <person name="Creighbaum A.J."/>
            <person name="Ticak T."/>
            <person name="Hariraju D."/>
            <person name="Arivett B.A."/>
            <person name="Ferguson D.J.Jr."/>
        </authorList>
    </citation>
    <scope>NUCLEOTIDE SEQUENCE [LARGE SCALE GENOMIC DNA]</scope>
    <source>
        <strain evidence="1 2">B1d</strain>
    </source>
</reference>
<dbReference type="Gene3D" id="3.20.20.370">
    <property type="entry name" value="Glycoside hydrolase/deacetylase"/>
    <property type="match status" value="1"/>
</dbReference>
<organism evidence="1 2">
    <name type="scientific">Methanolobus vulcani</name>
    <dbReference type="NCBI Taxonomy" id="38026"/>
    <lineage>
        <taxon>Archaea</taxon>
        <taxon>Methanobacteriati</taxon>
        <taxon>Methanobacteriota</taxon>
        <taxon>Stenosarchaea group</taxon>
        <taxon>Methanomicrobia</taxon>
        <taxon>Methanosarcinales</taxon>
        <taxon>Methanosarcinaceae</taxon>
        <taxon>Methanolobus</taxon>
    </lineage>
</organism>
<comment type="caution">
    <text evidence="1">The sequence shown here is derived from an EMBL/GenBank/DDBJ whole genome shotgun (WGS) entry which is preliminary data.</text>
</comment>
<name>A0A7Z8KPX3_9EURY</name>
<dbReference type="RefSeq" id="WP_154808830.1">
    <property type="nucleotide sequence ID" value="NZ_VIAQ01000009.1"/>
</dbReference>
<dbReference type="InterPro" id="IPR011330">
    <property type="entry name" value="Glyco_hydro/deAcase_b/a-brl"/>
</dbReference>